<accession>A0A223KV71</accession>
<dbReference type="Proteomes" id="UP000215224">
    <property type="component" value="Chromosome"/>
</dbReference>
<dbReference type="RefSeq" id="WP_066420445.1">
    <property type="nucleotide sequence ID" value="NZ_CP018866.1"/>
</dbReference>
<gene>
    <name evidence="1" type="ORF">BC6307_19875</name>
</gene>
<dbReference type="STRING" id="1314751.GCA_001591425_04250"/>
<evidence type="ECO:0000313" key="1">
    <source>
        <dbReference type="EMBL" id="AST93360.1"/>
    </source>
</evidence>
<evidence type="ECO:0008006" key="3">
    <source>
        <dbReference type="Google" id="ProtNLM"/>
    </source>
</evidence>
<dbReference type="Gene3D" id="3.40.50.1110">
    <property type="entry name" value="SGNH hydrolase"/>
    <property type="match status" value="1"/>
</dbReference>
<evidence type="ECO:0000313" key="2">
    <source>
        <dbReference type="Proteomes" id="UP000215224"/>
    </source>
</evidence>
<keyword evidence="2" id="KW-1185">Reference proteome</keyword>
<dbReference type="CDD" id="cd00229">
    <property type="entry name" value="SGNH_hydrolase"/>
    <property type="match status" value="1"/>
</dbReference>
<dbReference type="SUPFAM" id="SSF52266">
    <property type="entry name" value="SGNH hydrolase"/>
    <property type="match status" value="1"/>
</dbReference>
<dbReference type="EMBL" id="CP018866">
    <property type="protein sequence ID" value="AST93360.1"/>
    <property type="molecule type" value="Genomic_DNA"/>
</dbReference>
<reference evidence="1 2" key="1">
    <citation type="submission" date="2016-12" db="EMBL/GenBank/DDBJ databases">
        <title>The whole genome sequencing and assembly of Bacillus cohnii DSM 6307T strain.</title>
        <authorList>
            <person name="Lee Y.-J."/>
            <person name="Yi H."/>
            <person name="Bahn Y.-S."/>
            <person name="Kim J.F."/>
            <person name="Lee D.-W."/>
        </authorList>
    </citation>
    <scope>NUCLEOTIDE SEQUENCE [LARGE SCALE GENOMIC DNA]</scope>
    <source>
        <strain evidence="1 2">DSM 6307</strain>
    </source>
</reference>
<proteinExistence type="predicted"/>
<organism evidence="1 2">
    <name type="scientific">Sutcliffiella cohnii</name>
    <dbReference type="NCBI Taxonomy" id="33932"/>
    <lineage>
        <taxon>Bacteria</taxon>
        <taxon>Bacillati</taxon>
        <taxon>Bacillota</taxon>
        <taxon>Bacilli</taxon>
        <taxon>Bacillales</taxon>
        <taxon>Bacillaceae</taxon>
        <taxon>Sutcliffiella</taxon>
    </lineage>
</organism>
<sequence length="279" mass="31910">MRNGIVLAVLLICLGSIVAGHFHWENKIASTGQEIQATNIASLNEQAPVKSQVEDQDEQNDDQGAQLAAEYANQLPSPLKEAVLQKVTSGEQVRFLIVGSKGLTGESAWPNILQEEMKKYYGDTFEFYIQEITDHTSSKVVEQQLHLLDEIVPDVVLLDPFVIEDNYGLVQMSRRFANINEMINGYKEQNEEVVMLIQPSMPLYGARNYPREIEALQKFAEQQSYLYLNHWTNWPHHNDVEFKQYVSDDTQHPNEVGNNAWAEYLLRFFTGDEIEDSID</sequence>
<dbReference type="KEGG" id="bcoh:BC6307_19875"/>
<dbReference type="AlphaFoldDB" id="A0A223KV71"/>
<name>A0A223KV71_9BACI</name>
<protein>
    <recommendedName>
        <fullName evidence="3">SGNH hydrolase-type esterase domain-containing protein</fullName>
    </recommendedName>
</protein>
<dbReference type="InterPro" id="IPR036514">
    <property type="entry name" value="SGNH_hydro_sf"/>
</dbReference>